<dbReference type="InterPro" id="IPR001343">
    <property type="entry name" value="Hemolysn_Ca-bd"/>
</dbReference>
<evidence type="ECO:0000313" key="4">
    <source>
        <dbReference type="EMBL" id="MXN49109.1"/>
    </source>
</evidence>
<organism evidence="4 5">
    <name type="scientific">Shinella kummerowiae</name>
    <dbReference type="NCBI Taxonomy" id="417745"/>
    <lineage>
        <taxon>Bacteria</taxon>
        <taxon>Pseudomonadati</taxon>
        <taxon>Pseudomonadota</taxon>
        <taxon>Alphaproteobacteria</taxon>
        <taxon>Hyphomicrobiales</taxon>
        <taxon>Rhizobiaceae</taxon>
        <taxon>Shinella</taxon>
    </lineage>
</organism>
<dbReference type="PROSITE" id="PS00330">
    <property type="entry name" value="HEMOLYSIN_CALCIUM"/>
    <property type="match status" value="3"/>
</dbReference>
<dbReference type="GO" id="GO:0005509">
    <property type="term" value="F:calcium ion binding"/>
    <property type="evidence" value="ECO:0007669"/>
    <property type="project" value="InterPro"/>
</dbReference>
<sequence length="820" mass="83594">MTVEINVGEASELFKTTVKLSDGRLLLTWVVNKPMVWIDDEERSNGFTIYAKILDDDAVSTPVAVLFDTDVNYLSAAPDVAALADGRALMSWGKFTSSIVEADGTAGAPFSISDMPTQFIDPTIINVGSDRLLATWSAHWGAHSSGFDFGLYGRFFSSDGTAEGSFLIASGVTGNSASTVLTDGRILITWFSSDGMVRKTLATVLNADGSVSTPEFMLAESGFAPTVAALDDGRAIATWLAGTKIMGRFVEADGTPSPTAFQINQTTADQPSFVSTTSPVAALSDGRMLFVWRGVAVDKVYGTILEADGTTSAEEFTIPVYEKWLIDRSLAITALNDGSAFVSWTSYTKGTQALLGEYLSLGTGDSDNRAGTAGADTMIGNLRNNVFSVNHAGDRVVDGSSDASGIDTVRSSISFSLGQSKNVEGKIENLTLLGTTNINGTGNGLANVLTGNAGNNVLDGGGGADKMLGGAGNDTYFVDNTGDVVTEAANAGDDLVNSSVTFSLSAAIERLQLIGGGNISGTGNALANHIRGNSGNNTLSGGGGNDTLNGAGGADKLYGGDGNDTLDGAAGADELHGGTGNDVYMLGAENDLVSDSAGIDRITSTISRSLADYATIENLTLLGIGDTTGTGNIFNNHLLGNSGSNILSGGDGNDTLDGAAGADWLYGGTGNDVYVLGAGNDLVSDTAGIDRITSTISRSLANYATIENLTLLGTGNTAGTGNSLNNHLLGNSGNNKLSGGGGNDKLDGGTGADKMTGGTGNDTYVLDNAGDVVIEAAGGGTDLVQSSISWAMAANVERVSLTGSANINATGNTLGNTMTG</sequence>
<dbReference type="EMBL" id="WUMK01000015">
    <property type="protein sequence ID" value="MXN49109.1"/>
    <property type="molecule type" value="Genomic_DNA"/>
</dbReference>
<dbReference type="SUPFAM" id="SSF51120">
    <property type="entry name" value="beta-Roll"/>
    <property type="match status" value="4"/>
</dbReference>
<dbReference type="InterPro" id="IPR050557">
    <property type="entry name" value="RTX_toxin/Mannuronan_C5-epim"/>
</dbReference>
<dbReference type="Pfam" id="PF00353">
    <property type="entry name" value="HemolysinCabind"/>
    <property type="match status" value="5"/>
</dbReference>
<evidence type="ECO:0000256" key="3">
    <source>
        <dbReference type="SAM" id="MobiDB-lite"/>
    </source>
</evidence>
<comment type="subcellular location">
    <subcellularLocation>
        <location evidence="1">Secreted</location>
    </subcellularLocation>
</comment>
<dbReference type="OrthoDB" id="223957at2"/>
<evidence type="ECO:0000256" key="2">
    <source>
        <dbReference type="ARBA" id="ARBA00022525"/>
    </source>
</evidence>
<feature type="compositionally biased region" description="Gly residues" evidence="3">
    <location>
        <begin position="738"/>
        <end position="751"/>
    </location>
</feature>
<dbReference type="PRINTS" id="PR00313">
    <property type="entry name" value="CABNDNGRPT"/>
</dbReference>
<dbReference type="GO" id="GO:0005576">
    <property type="term" value="C:extracellular region"/>
    <property type="evidence" value="ECO:0007669"/>
    <property type="project" value="UniProtKB-SubCell"/>
</dbReference>
<feature type="non-terminal residue" evidence="4">
    <location>
        <position position="820"/>
    </location>
</feature>
<dbReference type="PANTHER" id="PTHR38340">
    <property type="entry name" value="S-LAYER PROTEIN"/>
    <property type="match status" value="1"/>
</dbReference>
<dbReference type="Gene3D" id="2.150.10.10">
    <property type="entry name" value="Serralysin-like metalloprotease, C-terminal"/>
    <property type="match status" value="4"/>
</dbReference>
<dbReference type="RefSeq" id="WP_160862592.1">
    <property type="nucleotide sequence ID" value="NZ_WUMK01000015.1"/>
</dbReference>
<accession>A0A6N8SK38</accession>
<dbReference type="InterPro" id="IPR011049">
    <property type="entry name" value="Serralysin-like_metalloprot_C"/>
</dbReference>
<comment type="caution">
    <text evidence="4">The sequence shown here is derived from an EMBL/GenBank/DDBJ whole genome shotgun (WGS) entry which is preliminary data.</text>
</comment>
<dbReference type="InterPro" id="IPR018511">
    <property type="entry name" value="Hemolysin-typ_Ca-bd_CS"/>
</dbReference>
<dbReference type="AlphaFoldDB" id="A0A6N8SK38"/>
<feature type="region of interest" description="Disordered" evidence="3">
    <location>
        <begin position="733"/>
        <end position="754"/>
    </location>
</feature>
<gene>
    <name evidence="4" type="ORF">GR138_28290</name>
</gene>
<proteinExistence type="predicted"/>
<dbReference type="PANTHER" id="PTHR38340:SF1">
    <property type="entry name" value="S-LAYER PROTEIN"/>
    <property type="match status" value="1"/>
</dbReference>
<keyword evidence="5" id="KW-1185">Reference proteome</keyword>
<evidence type="ECO:0000313" key="5">
    <source>
        <dbReference type="Proteomes" id="UP000435802"/>
    </source>
</evidence>
<keyword evidence="2" id="KW-0964">Secreted</keyword>
<evidence type="ECO:0000256" key="1">
    <source>
        <dbReference type="ARBA" id="ARBA00004613"/>
    </source>
</evidence>
<protein>
    <recommendedName>
        <fullName evidence="6">Calcium-binding protein</fullName>
    </recommendedName>
</protein>
<evidence type="ECO:0008006" key="6">
    <source>
        <dbReference type="Google" id="ProtNLM"/>
    </source>
</evidence>
<name>A0A6N8SK38_9HYPH</name>
<dbReference type="Proteomes" id="UP000435802">
    <property type="component" value="Unassembled WGS sequence"/>
</dbReference>
<reference evidence="4 5" key="1">
    <citation type="submission" date="2019-12" db="EMBL/GenBank/DDBJ databases">
        <title>Shinella kummerowiae sp. nov., a symbiotic bacterium isolated from root nodules of the herbal legume Kummerowia stipulacea.</title>
        <authorList>
            <person name="Gao J."/>
        </authorList>
    </citation>
    <scope>NUCLEOTIDE SEQUENCE [LARGE SCALE GENOMIC DNA]</scope>
    <source>
        <strain evidence="4 5">CCBAU 25048</strain>
    </source>
</reference>